<feature type="compositionally biased region" description="Polar residues" evidence="1">
    <location>
        <begin position="1"/>
        <end position="10"/>
    </location>
</feature>
<evidence type="ECO:0000313" key="3">
    <source>
        <dbReference type="Proteomes" id="UP000481153"/>
    </source>
</evidence>
<gene>
    <name evidence="2" type="ORF">Ae201684_004274</name>
</gene>
<feature type="compositionally biased region" description="Basic residues" evidence="1">
    <location>
        <begin position="26"/>
        <end position="43"/>
    </location>
</feature>
<name>A0A6G0XIZ8_9STRA</name>
<dbReference type="VEuPathDB" id="FungiDB:AeMF1_003905"/>
<feature type="region of interest" description="Disordered" evidence="1">
    <location>
        <begin position="1"/>
        <end position="102"/>
    </location>
</feature>
<comment type="caution">
    <text evidence="2">The sequence shown here is derived from an EMBL/GenBank/DDBJ whole genome shotgun (WGS) entry which is preliminary data.</text>
</comment>
<dbReference type="AlphaFoldDB" id="A0A6G0XIZ8"/>
<accession>A0A6G0XIZ8</accession>
<sequence length="255" mass="27243">MNNETPSQGKRSTRRLNHNVTASSSKLRKVSRQPKSPIKKSRSPMKNTMLASPAVPSTSVNASTPFSQSSSASTPVKPRSPTATASETPTPPGPQPALVKSPRAKTCVSSEMLEVSTRDILEHCNLPQVTTATRGGIQLMTMLKAHSTEPKTGEIISTYPSAATTVQVEVVKDVSKRHFCVAKWIGTDGIGQYEFHGPCSLADALKIFAKTIRLRSISSQTNTGSAEPSSSTPTHRVRGFYTIAADGNLLVSPVD</sequence>
<evidence type="ECO:0000313" key="2">
    <source>
        <dbReference type="EMBL" id="KAF0740273.1"/>
    </source>
</evidence>
<feature type="compositionally biased region" description="Polar residues" evidence="1">
    <location>
        <begin position="44"/>
        <end position="61"/>
    </location>
</feature>
<organism evidence="2 3">
    <name type="scientific">Aphanomyces euteiches</name>
    <dbReference type="NCBI Taxonomy" id="100861"/>
    <lineage>
        <taxon>Eukaryota</taxon>
        <taxon>Sar</taxon>
        <taxon>Stramenopiles</taxon>
        <taxon>Oomycota</taxon>
        <taxon>Saprolegniomycetes</taxon>
        <taxon>Saprolegniales</taxon>
        <taxon>Verrucalvaceae</taxon>
        <taxon>Aphanomyces</taxon>
    </lineage>
</organism>
<reference evidence="2 3" key="1">
    <citation type="submission" date="2019-07" db="EMBL/GenBank/DDBJ databases">
        <title>Genomics analysis of Aphanomyces spp. identifies a new class of oomycete effector associated with host adaptation.</title>
        <authorList>
            <person name="Gaulin E."/>
        </authorList>
    </citation>
    <scope>NUCLEOTIDE SEQUENCE [LARGE SCALE GENOMIC DNA]</scope>
    <source>
        <strain evidence="2 3">ATCC 201684</strain>
    </source>
</reference>
<dbReference type="Proteomes" id="UP000481153">
    <property type="component" value="Unassembled WGS sequence"/>
</dbReference>
<keyword evidence="3" id="KW-1185">Reference proteome</keyword>
<evidence type="ECO:0000256" key="1">
    <source>
        <dbReference type="SAM" id="MobiDB-lite"/>
    </source>
</evidence>
<proteinExistence type="predicted"/>
<protein>
    <submittedName>
        <fullName evidence="2">Uncharacterized protein</fullName>
    </submittedName>
</protein>
<dbReference type="EMBL" id="VJMJ01000053">
    <property type="protein sequence ID" value="KAF0740273.1"/>
    <property type="molecule type" value="Genomic_DNA"/>
</dbReference>
<feature type="compositionally biased region" description="Low complexity" evidence="1">
    <location>
        <begin position="62"/>
        <end position="88"/>
    </location>
</feature>